<gene>
    <name evidence="1" type="ORF">DSCA_12410</name>
</gene>
<dbReference type="Proteomes" id="UP000427906">
    <property type="component" value="Chromosome"/>
</dbReference>
<dbReference type="KEGG" id="dalk:DSCA_12410"/>
<sequence length="64" mass="7523">MKSVLDLSGEARKKRPLCVLCDSVKNTFFYLARYARGHRDAEGLISEWEIKKKQDSIRFRSFRA</sequence>
<name>A0A5K7YKH2_9BACT</name>
<organism evidence="1 2">
    <name type="scientific">Desulfosarcina alkanivorans</name>
    <dbReference type="NCBI Taxonomy" id="571177"/>
    <lineage>
        <taxon>Bacteria</taxon>
        <taxon>Pseudomonadati</taxon>
        <taxon>Thermodesulfobacteriota</taxon>
        <taxon>Desulfobacteria</taxon>
        <taxon>Desulfobacterales</taxon>
        <taxon>Desulfosarcinaceae</taxon>
        <taxon>Desulfosarcina</taxon>
    </lineage>
</organism>
<dbReference type="AlphaFoldDB" id="A0A5K7YKH2"/>
<evidence type="ECO:0000313" key="1">
    <source>
        <dbReference type="EMBL" id="BBO67311.1"/>
    </source>
</evidence>
<protein>
    <submittedName>
        <fullName evidence="1">Uncharacterized protein</fullName>
    </submittedName>
</protein>
<keyword evidence="2" id="KW-1185">Reference proteome</keyword>
<proteinExistence type="predicted"/>
<reference evidence="1 2" key="1">
    <citation type="submission" date="2019-11" db="EMBL/GenBank/DDBJ databases">
        <title>Comparative genomics of hydrocarbon-degrading Desulfosarcina strains.</title>
        <authorList>
            <person name="Watanabe M."/>
            <person name="Kojima H."/>
            <person name="Fukui M."/>
        </authorList>
    </citation>
    <scope>NUCLEOTIDE SEQUENCE [LARGE SCALE GENOMIC DNA]</scope>
    <source>
        <strain evidence="1 2">PL12</strain>
    </source>
</reference>
<dbReference type="EMBL" id="AP021874">
    <property type="protein sequence ID" value="BBO67311.1"/>
    <property type="molecule type" value="Genomic_DNA"/>
</dbReference>
<evidence type="ECO:0000313" key="2">
    <source>
        <dbReference type="Proteomes" id="UP000427906"/>
    </source>
</evidence>
<accession>A0A5K7YKH2</accession>